<organism evidence="6 7">
    <name type="scientific">Fulvimarina uroteuthidis</name>
    <dbReference type="NCBI Taxonomy" id="3098149"/>
    <lineage>
        <taxon>Bacteria</taxon>
        <taxon>Pseudomonadati</taxon>
        <taxon>Pseudomonadota</taxon>
        <taxon>Alphaproteobacteria</taxon>
        <taxon>Hyphomicrobiales</taxon>
        <taxon>Aurantimonadaceae</taxon>
        <taxon>Fulvimarina</taxon>
    </lineage>
</organism>
<name>A0ABU5I6L5_9HYPH</name>
<accession>A0ABU5I6L5</accession>
<protein>
    <submittedName>
        <fullName evidence="6">GntR family transcriptional regulator</fullName>
    </submittedName>
</protein>
<evidence type="ECO:0000256" key="2">
    <source>
        <dbReference type="ARBA" id="ARBA00023125"/>
    </source>
</evidence>
<dbReference type="SMART" id="SM00345">
    <property type="entry name" value="HTH_GNTR"/>
    <property type="match status" value="1"/>
</dbReference>
<feature type="domain" description="HTH gntR-type" evidence="5">
    <location>
        <begin position="12"/>
        <end position="79"/>
    </location>
</feature>
<evidence type="ECO:0000256" key="4">
    <source>
        <dbReference type="SAM" id="MobiDB-lite"/>
    </source>
</evidence>
<dbReference type="PROSITE" id="PS50949">
    <property type="entry name" value="HTH_GNTR"/>
    <property type="match status" value="1"/>
</dbReference>
<gene>
    <name evidence="6" type="ORF">U0C82_18025</name>
</gene>
<keyword evidence="3" id="KW-0804">Transcription</keyword>
<comment type="caution">
    <text evidence="6">The sequence shown here is derived from an EMBL/GenBank/DDBJ whole genome shotgun (WGS) entry which is preliminary data.</text>
</comment>
<keyword evidence="7" id="KW-1185">Reference proteome</keyword>
<feature type="region of interest" description="Disordered" evidence="4">
    <location>
        <begin position="211"/>
        <end position="239"/>
    </location>
</feature>
<evidence type="ECO:0000313" key="6">
    <source>
        <dbReference type="EMBL" id="MDY8111030.1"/>
    </source>
</evidence>
<evidence type="ECO:0000256" key="1">
    <source>
        <dbReference type="ARBA" id="ARBA00023015"/>
    </source>
</evidence>
<reference evidence="6 7" key="1">
    <citation type="submission" date="2023-12" db="EMBL/GenBank/DDBJ databases">
        <title>Description of Novel Strain Fulvimarina sp. 2208YS6-2-32 isolated from Uroteuthis (Photololigo) edulis.</title>
        <authorList>
            <person name="Park J.-S."/>
        </authorList>
    </citation>
    <scope>NUCLEOTIDE SEQUENCE [LARGE SCALE GENOMIC DNA]</scope>
    <source>
        <strain evidence="6 7">2208YS6-2-32</strain>
    </source>
</reference>
<dbReference type="SMART" id="SM00895">
    <property type="entry name" value="FCD"/>
    <property type="match status" value="1"/>
</dbReference>
<dbReference type="PANTHER" id="PTHR43537:SF24">
    <property type="entry name" value="GLUCONATE OPERON TRANSCRIPTIONAL REPRESSOR"/>
    <property type="match status" value="1"/>
</dbReference>
<dbReference type="InterPro" id="IPR036388">
    <property type="entry name" value="WH-like_DNA-bd_sf"/>
</dbReference>
<evidence type="ECO:0000256" key="3">
    <source>
        <dbReference type="ARBA" id="ARBA00023163"/>
    </source>
</evidence>
<dbReference type="InterPro" id="IPR000524">
    <property type="entry name" value="Tscrpt_reg_HTH_GntR"/>
</dbReference>
<dbReference type="Gene3D" id="1.20.120.530">
    <property type="entry name" value="GntR ligand-binding domain-like"/>
    <property type="match status" value="1"/>
</dbReference>
<dbReference type="RefSeq" id="WP_322189112.1">
    <property type="nucleotide sequence ID" value="NZ_JAXLPB010000009.1"/>
</dbReference>
<proteinExistence type="predicted"/>
<dbReference type="CDD" id="cd07377">
    <property type="entry name" value="WHTH_GntR"/>
    <property type="match status" value="1"/>
</dbReference>
<dbReference type="InterPro" id="IPR036390">
    <property type="entry name" value="WH_DNA-bd_sf"/>
</dbReference>
<dbReference type="Pfam" id="PF00392">
    <property type="entry name" value="GntR"/>
    <property type="match status" value="1"/>
</dbReference>
<dbReference type="SUPFAM" id="SSF48008">
    <property type="entry name" value="GntR ligand-binding domain-like"/>
    <property type="match status" value="1"/>
</dbReference>
<dbReference type="PANTHER" id="PTHR43537">
    <property type="entry name" value="TRANSCRIPTIONAL REGULATOR, GNTR FAMILY"/>
    <property type="match status" value="1"/>
</dbReference>
<dbReference type="SUPFAM" id="SSF46785">
    <property type="entry name" value="Winged helix' DNA-binding domain"/>
    <property type="match status" value="1"/>
</dbReference>
<dbReference type="Pfam" id="PF07729">
    <property type="entry name" value="FCD"/>
    <property type="match status" value="1"/>
</dbReference>
<keyword evidence="2" id="KW-0238">DNA-binding</keyword>
<dbReference type="InterPro" id="IPR011711">
    <property type="entry name" value="GntR_C"/>
</dbReference>
<feature type="compositionally biased region" description="Basic and acidic residues" evidence="4">
    <location>
        <begin position="211"/>
        <end position="222"/>
    </location>
</feature>
<evidence type="ECO:0000259" key="5">
    <source>
        <dbReference type="PROSITE" id="PS50949"/>
    </source>
</evidence>
<keyword evidence="1" id="KW-0805">Transcription regulation</keyword>
<dbReference type="Proteomes" id="UP001294412">
    <property type="component" value="Unassembled WGS sequence"/>
</dbReference>
<evidence type="ECO:0000313" key="7">
    <source>
        <dbReference type="Proteomes" id="UP001294412"/>
    </source>
</evidence>
<dbReference type="EMBL" id="JAXLPB010000009">
    <property type="protein sequence ID" value="MDY8111030.1"/>
    <property type="molecule type" value="Genomic_DNA"/>
</dbReference>
<dbReference type="InterPro" id="IPR008920">
    <property type="entry name" value="TF_FadR/GntR_C"/>
</dbReference>
<dbReference type="Gene3D" id="1.10.10.10">
    <property type="entry name" value="Winged helix-like DNA-binding domain superfamily/Winged helix DNA-binding domain"/>
    <property type="match status" value="1"/>
</dbReference>
<sequence>MTDTPIALEPRTGAELAVHELIREDIITGHLRPNERLKVSDLARRHGVSTSPVREALQMLRGEGFVVMNMNRGARVRPIDEAFIRNIYEVETVIEPYLLRNFMQLVTEEQIVELERIQSEIERNDFADSKRHRDLDFEFHLVTYGRHYNTHALELWQKHRDILGAIGDRYPIALGRRKTVLREHRELLAAIRDQDIDTACTVIARHAEGSGKHTIEQMRTHSDAQAGSPPRIRAATTRA</sequence>